<evidence type="ECO:0000256" key="10">
    <source>
        <dbReference type="SAM" id="MobiDB-lite"/>
    </source>
</evidence>
<dbReference type="GO" id="GO:0006508">
    <property type="term" value="P:proteolysis"/>
    <property type="evidence" value="ECO:0007669"/>
    <property type="project" value="UniProtKB-UniRule"/>
</dbReference>
<dbReference type="PANTHER" id="PTHR43253:SF1">
    <property type="entry name" value="TRICORN PROTEASE HOMOLOG 2-RELATED"/>
    <property type="match status" value="1"/>
</dbReference>
<feature type="compositionally biased region" description="Basic and acidic residues" evidence="10">
    <location>
        <begin position="564"/>
        <end position="596"/>
    </location>
</feature>
<dbReference type="GO" id="GO:0005737">
    <property type="term" value="C:cytoplasm"/>
    <property type="evidence" value="ECO:0007669"/>
    <property type="project" value="UniProtKB-SubCell"/>
</dbReference>
<dbReference type="Gene3D" id="3.30.750.44">
    <property type="match status" value="1"/>
</dbReference>
<dbReference type="Pfam" id="PF03572">
    <property type="entry name" value="Peptidase_S41"/>
    <property type="match status" value="1"/>
</dbReference>
<dbReference type="Gene3D" id="2.120.10.60">
    <property type="entry name" value="Tricorn protease N-terminal domain"/>
    <property type="match status" value="1"/>
</dbReference>
<name>A0A1M6HPI7_9FLAO</name>
<dbReference type="InterPro" id="IPR011042">
    <property type="entry name" value="6-blade_b-propeller_TolB-like"/>
</dbReference>
<dbReference type="InterPro" id="IPR029045">
    <property type="entry name" value="ClpP/crotonase-like_dom_sf"/>
</dbReference>
<evidence type="ECO:0000256" key="9">
    <source>
        <dbReference type="PIRSR" id="PIRSR036421-3"/>
    </source>
</evidence>
<dbReference type="RefSeq" id="WP_073317567.1">
    <property type="nucleotide sequence ID" value="NZ_FQYP01000006.1"/>
</dbReference>
<feature type="domain" description="Tricorn protease C1" evidence="12">
    <location>
        <begin position="706"/>
        <end position="762"/>
    </location>
</feature>
<dbReference type="EC" id="3.4.21.-" evidence="7"/>
<keyword evidence="5 7" id="KW-0378">Hydrolase</keyword>
<dbReference type="AlphaFoldDB" id="A0A1M6HPI7"/>
<dbReference type="Gene3D" id="3.90.226.10">
    <property type="entry name" value="2-enoyl-CoA Hydratase, Chain A, domain 1"/>
    <property type="match status" value="1"/>
</dbReference>
<evidence type="ECO:0000256" key="7">
    <source>
        <dbReference type="PIRNR" id="PIRNR036421"/>
    </source>
</evidence>
<dbReference type="InterPro" id="IPR012393">
    <property type="entry name" value="Tricorn_protease"/>
</dbReference>
<dbReference type="Pfam" id="PF26549">
    <property type="entry name" value="Tricorn_N"/>
    <property type="match status" value="1"/>
</dbReference>
<feature type="region of interest" description="Disordered" evidence="10">
    <location>
        <begin position="561"/>
        <end position="596"/>
    </location>
</feature>
<comment type="subcellular location">
    <subcellularLocation>
        <location evidence="1 7">Cytoplasm</location>
    </subcellularLocation>
</comment>
<keyword evidence="14" id="KW-1185">Reference proteome</keyword>
<dbReference type="Gene3D" id="2.120.10.30">
    <property type="entry name" value="TolB, C-terminal domain"/>
    <property type="match status" value="1"/>
</dbReference>
<organism evidence="13 14">
    <name type="scientific">Aquimarina spongiae</name>
    <dbReference type="NCBI Taxonomy" id="570521"/>
    <lineage>
        <taxon>Bacteria</taxon>
        <taxon>Pseudomonadati</taxon>
        <taxon>Bacteroidota</taxon>
        <taxon>Flavobacteriia</taxon>
        <taxon>Flavobacteriales</taxon>
        <taxon>Flavobacteriaceae</taxon>
        <taxon>Aquimarina</taxon>
    </lineage>
</organism>
<evidence type="ECO:0000256" key="4">
    <source>
        <dbReference type="ARBA" id="ARBA00022670"/>
    </source>
</evidence>
<sequence length="1076" mass="121061">MRQSIFLFFTFIFSLQISSAQDSSQWLRFPAISPDGKTIAFSYHGDIYTVPSTGGTATILTINDGYDHMPVWSPDGSQIAFASNRHGNFDVFVMPSKGGTATRLTFHSSNDSPSDFSTDGNFVLFSSSRLDLHTNQQFPSGVLPELYEVPITGGRVTQVLTTPAVNTKMSSDGKTLLFQDSKGYEDPLRKHHTSSVTRDIWKYDVESKTYTQLSTFNGEDMDPVFAKDGNSYYFLSESSGSFNVYKASLSGGAAQQISNFTKHPVRHLSIASDGKLCYGYHGRIFLQTEGSEPQLVEIDIRSDLRNLPVKTISVNNNLSEFDVSSNGKEIVFIKRGEVFVSSIKDGTTKRITNTPEQERSVSFSPDGRAILYAGERNGSWNLYETSLSREEEKYFFNSTILVEKIILNSAAETFQASYSPDGKEVAFLEERTNLKVINLESKEVREIMPGNNNYSYADGDQFYEWSPDSKWFLVNYLRDGQWIDQAGLVNASGKEPVINIVPTGYGAHIPQWMMGGKMITWYSSRNGMKNHASWGTEMDFYGMFLTQAAWDDFNLSELESELMSEEKKDSDSEGDKDDSKDKKKGEDKEKKADPIEFELDGRKDRITRLTTHSSDLGAAIISKDGKTLYYLAKFEKGYNLWKTNLRTKETKILASLNAKSPGDMEMGPKGENLYILSNGKISKVDLKKGKTEGISIKGEMLLDEMAERAYLAEHIWRQTKKKFYRKDMQGVDWDFYKEAYFVKLKDINNNFDFAELMSEMLGELNASHTGAGYRASKPNGDQTASLGIFLDPSYTGDGLKIIEIMDKSPLKSKDNKSKAGHIIQAIDGVKINKDMNYYPLLNRKAGKNTLLTFYDPTSKKEWKETVKPINRRKLSQLLYERWVKNCNKLVEQLSGGKLGYVHVRGMNDESFRKVYDDALGKHYDKKGLIVDTRFNGGGWLHDDLATFLNGKPYMDFRPRGQNLGSEPQFKWSKPSVVVMSESNYSDAHMFPVTYRAMGIGKLVGMPVPGTGTAVWWEGLQNGAWFGIPMVGIIDTKGKYLENQQLEPDVKVALDPEVVITGRDQQLEAAVNVLSKN</sequence>
<dbReference type="SUPFAM" id="SSF69304">
    <property type="entry name" value="Tricorn protease N-terminal domain"/>
    <property type="match status" value="2"/>
</dbReference>
<evidence type="ECO:0000259" key="11">
    <source>
        <dbReference type="Pfam" id="PF03572"/>
    </source>
</evidence>
<dbReference type="SUPFAM" id="SSF52096">
    <property type="entry name" value="ClpP/crotonase"/>
    <property type="match status" value="1"/>
</dbReference>
<keyword evidence="6 7" id="KW-0720">Serine protease</keyword>
<feature type="active site" description="Charge relay system" evidence="8">
    <location>
        <position position="1041"/>
    </location>
</feature>
<evidence type="ECO:0000256" key="5">
    <source>
        <dbReference type="ARBA" id="ARBA00022801"/>
    </source>
</evidence>
<accession>A0A1M6HPI7</accession>
<dbReference type="SUPFAM" id="SSF50156">
    <property type="entry name" value="PDZ domain-like"/>
    <property type="match status" value="1"/>
</dbReference>
<feature type="domain" description="Tail specific protease" evidence="11">
    <location>
        <begin position="897"/>
        <end position="1051"/>
    </location>
</feature>
<dbReference type="Proteomes" id="UP000184432">
    <property type="component" value="Unassembled WGS sequence"/>
</dbReference>
<dbReference type="InterPro" id="IPR036034">
    <property type="entry name" value="PDZ_sf"/>
</dbReference>
<evidence type="ECO:0000256" key="3">
    <source>
        <dbReference type="ARBA" id="ARBA00022490"/>
    </source>
</evidence>
<feature type="site" description="Transition state stabilizer; via amide nitrogen" evidence="9">
    <location>
        <position position="986"/>
    </location>
</feature>
<evidence type="ECO:0000313" key="14">
    <source>
        <dbReference type="Proteomes" id="UP000184432"/>
    </source>
</evidence>
<dbReference type="GO" id="GO:0008236">
    <property type="term" value="F:serine-type peptidase activity"/>
    <property type="evidence" value="ECO:0007669"/>
    <property type="project" value="UniProtKB-UniRule"/>
</dbReference>
<evidence type="ECO:0000256" key="6">
    <source>
        <dbReference type="ARBA" id="ARBA00022825"/>
    </source>
</evidence>
<keyword evidence="4 7" id="KW-0645">Protease</keyword>
<dbReference type="PIRSF" id="PIRSF036421">
    <property type="entry name" value="Tricorn_protease"/>
    <property type="match status" value="1"/>
</dbReference>
<dbReference type="Pfam" id="PF07676">
    <property type="entry name" value="PD40"/>
    <property type="match status" value="2"/>
</dbReference>
<proteinExistence type="inferred from homology"/>
<evidence type="ECO:0000313" key="13">
    <source>
        <dbReference type="EMBL" id="SHJ24090.1"/>
    </source>
</evidence>
<dbReference type="EMBL" id="FQYP01000006">
    <property type="protein sequence ID" value="SHJ24090.1"/>
    <property type="molecule type" value="Genomic_DNA"/>
</dbReference>
<evidence type="ECO:0000259" key="12">
    <source>
        <dbReference type="Pfam" id="PF14684"/>
    </source>
</evidence>
<dbReference type="InterPro" id="IPR005151">
    <property type="entry name" value="Tail-specific_protease"/>
</dbReference>
<dbReference type="SUPFAM" id="SSF82171">
    <property type="entry name" value="DPP6 N-terminal domain-like"/>
    <property type="match status" value="1"/>
</dbReference>
<dbReference type="Gene3D" id="2.30.42.10">
    <property type="match status" value="1"/>
</dbReference>
<dbReference type="InterPro" id="IPR028204">
    <property type="entry name" value="Tricorn_C1"/>
</dbReference>
<comment type="similarity">
    <text evidence="2 7">Belongs to the peptidase S41B family.</text>
</comment>
<gene>
    <name evidence="13" type="ORF">SAMN04488508_106391</name>
</gene>
<comment type="function">
    <text evidence="7">Degrades oligopeptides.</text>
</comment>
<dbReference type="STRING" id="570521.SAMN04488508_106391"/>
<dbReference type="Pfam" id="PF14684">
    <property type="entry name" value="Tricorn_C1"/>
    <property type="match status" value="1"/>
</dbReference>
<protein>
    <recommendedName>
        <fullName evidence="7">Tricorn protease homolog</fullName>
        <ecNumber evidence="7">3.4.21.-</ecNumber>
    </recommendedName>
</protein>
<evidence type="ECO:0000256" key="2">
    <source>
        <dbReference type="ARBA" id="ARBA00008524"/>
    </source>
</evidence>
<feature type="active site" description="Charge relay system" evidence="8">
    <location>
        <position position="768"/>
    </location>
</feature>
<evidence type="ECO:0000256" key="1">
    <source>
        <dbReference type="ARBA" id="ARBA00004496"/>
    </source>
</evidence>
<dbReference type="PANTHER" id="PTHR43253">
    <property type="entry name" value="TRICORN PROTEASE HOMOLOG 2-RELATED"/>
    <property type="match status" value="1"/>
</dbReference>
<evidence type="ECO:0000256" key="8">
    <source>
        <dbReference type="PIRSR" id="PIRSR036421-1"/>
    </source>
</evidence>
<dbReference type="InterPro" id="IPR011659">
    <property type="entry name" value="WD40"/>
</dbReference>
<feature type="active site" description="Nucleophile" evidence="8">
    <location>
        <position position="985"/>
    </location>
</feature>
<dbReference type="OrthoDB" id="9815657at2"/>
<reference evidence="14" key="1">
    <citation type="submission" date="2016-11" db="EMBL/GenBank/DDBJ databases">
        <authorList>
            <person name="Varghese N."/>
            <person name="Submissions S."/>
        </authorList>
    </citation>
    <scope>NUCLEOTIDE SEQUENCE [LARGE SCALE GENOMIC DNA]</scope>
    <source>
        <strain evidence="14">DSM 22623</strain>
    </source>
</reference>
<dbReference type="CDD" id="cd07562">
    <property type="entry name" value="Peptidase_S41_TRI"/>
    <property type="match status" value="1"/>
</dbReference>
<keyword evidence="3 7" id="KW-0963">Cytoplasm</keyword>